<proteinExistence type="predicted"/>
<keyword evidence="2" id="KW-1185">Reference proteome</keyword>
<sequence>MQRYLPRQTSLDIMAWLIKISVLLTVLIRTTHTVLDIRTEEESYDVYIPNDGDYCLVFRSSAEKNRLLWNSSNPLNNSTPDGEFKDRLKLTQKQNSSYLRINSLAQSDSGQYRTECWRDGRMSHQNISDLSVCRELGKTSTLYANPGETVSLHCNGTRDGDNTTVRWFQRNTKNMEMVLLSSSSLLITNISMEDIWYMYYICINLNGHLCVSRQTLNPQIQTGYVVLSVGEEAVLPCFNYDDPNGTETRWRTSRFGDISWDSGESQAFLSDGRQTGNYSLVIPSLRKRHSGLYFCYDQLHEREKLIKGYKLLVCLKTEPLTEFFSEGEEVVLRCKSNLTESDRVVWYRQTAHGNCVILDTEPDEQANLPKDLDGRVNASNPPYYLVLSNLSLADSGEYWCAVFYERVCVSVTKTVLVEWDPFGINSTFYRVYSSLMACALLGMVCVLITVNLKTRRRDQASLKTRRTAAQRRRSSRLEEEEGESDEGRGEKKESEEEK</sequence>
<accession>A0ACC2FL23</accession>
<organism evidence="1 2">
    <name type="scientific">Dallia pectoralis</name>
    <name type="common">Alaska blackfish</name>
    <dbReference type="NCBI Taxonomy" id="75939"/>
    <lineage>
        <taxon>Eukaryota</taxon>
        <taxon>Metazoa</taxon>
        <taxon>Chordata</taxon>
        <taxon>Craniata</taxon>
        <taxon>Vertebrata</taxon>
        <taxon>Euteleostomi</taxon>
        <taxon>Actinopterygii</taxon>
        <taxon>Neopterygii</taxon>
        <taxon>Teleostei</taxon>
        <taxon>Protacanthopterygii</taxon>
        <taxon>Esociformes</taxon>
        <taxon>Umbridae</taxon>
        <taxon>Dallia</taxon>
    </lineage>
</organism>
<dbReference type="Proteomes" id="UP001157502">
    <property type="component" value="Chromosome 25"/>
</dbReference>
<dbReference type="EMBL" id="CM055752">
    <property type="protein sequence ID" value="KAJ7992065.1"/>
    <property type="molecule type" value="Genomic_DNA"/>
</dbReference>
<name>A0ACC2FL23_DALPE</name>
<gene>
    <name evidence="1" type="ORF">DPEC_G00274700</name>
</gene>
<evidence type="ECO:0000313" key="2">
    <source>
        <dbReference type="Proteomes" id="UP001157502"/>
    </source>
</evidence>
<evidence type="ECO:0000313" key="1">
    <source>
        <dbReference type="EMBL" id="KAJ7992065.1"/>
    </source>
</evidence>
<reference evidence="1" key="1">
    <citation type="submission" date="2021-05" db="EMBL/GenBank/DDBJ databases">
        <authorList>
            <person name="Pan Q."/>
            <person name="Jouanno E."/>
            <person name="Zahm M."/>
            <person name="Klopp C."/>
            <person name="Cabau C."/>
            <person name="Louis A."/>
            <person name="Berthelot C."/>
            <person name="Parey E."/>
            <person name="Roest Crollius H."/>
            <person name="Montfort J."/>
            <person name="Robinson-Rechavi M."/>
            <person name="Bouchez O."/>
            <person name="Lampietro C."/>
            <person name="Lopez Roques C."/>
            <person name="Donnadieu C."/>
            <person name="Postlethwait J."/>
            <person name="Bobe J."/>
            <person name="Dillon D."/>
            <person name="Chandos A."/>
            <person name="von Hippel F."/>
            <person name="Guiguen Y."/>
        </authorList>
    </citation>
    <scope>NUCLEOTIDE SEQUENCE</scope>
    <source>
        <strain evidence="1">YG-Jan2019</strain>
    </source>
</reference>
<comment type="caution">
    <text evidence="1">The sequence shown here is derived from an EMBL/GenBank/DDBJ whole genome shotgun (WGS) entry which is preliminary data.</text>
</comment>
<protein>
    <submittedName>
        <fullName evidence="1">Uncharacterized protein</fullName>
    </submittedName>
</protein>